<evidence type="ECO:0000256" key="1">
    <source>
        <dbReference type="ARBA" id="ARBA00005051"/>
    </source>
</evidence>
<dbReference type="Gene3D" id="3.30.70.560">
    <property type="entry name" value="7,8-Dihydro-6-hydroxymethylpterin-pyrophosphokinase HPPK"/>
    <property type="match status" value="1"/>
</dbReference>
<dbReference type="OrthoDB" id="9808041at2"/>
<dbReference type="PANTHER" id="PTHR43071:SF1">
    <property type="entry name" value="2-AMINO-4-HYDROXY-6-HYDROXYMETHYLDIHYDROPTERIDINE PYROPHOSPHOKINASE"/>
    <property type="match status" value="1"/>
</dbReference>
<comment type="similarity">
    <text evidence="2">Belongs to the HPPK family.</text>
</comment>
<dbReference type="PANTHER" id="PTHR43071">
    <property type="entry name" value="2-AMINO-4-HYDROXY-6-HYDROXYMETHYLDIHYDROPTERIDINE PYROPHOSPHOKINASE"/>
    <property type="match status" value="1"/>
</dbReference>
<dbReference type="InterPro" id="IPR035907">
    <property type="entry name" value="Hppk_sf"/>
</dbReference>
<dbReference type="AlphaFoldDB" id="A0A1M7Q622"/>
<organism evidence="14 15">
    <name type="scientific">Duganella sacchari</name>
    <dbReference type="NCBI Taxonomy" id="551987"/>
    <lineage>
        <taxon>Bacteria</taxon>
        <taxon>Pseudomonadati</taxon>
        <taxon>Pseudomonadota</taxon>
        <taxon>Betaproteobacteria</taxon>
        <taxon>Burkholderiales</taxon>
        <taxon>Oxalobacteraceae</taxon>
        <taxon>Telluria group</taxon>
        <taxon>Duganella</taxon>
    </lineage>
</organism>
<dbReference type="GO" id="GO:0046654">
    <property type="term" value="P:tetrahydrofolate biosynthetic process"/>
    <property type="evidence" value="ECO:0007669"/>
    <property type="project" value="UniProtKB-UniPathway"/>
</dbReference>
<comment type="pathway">
    <text evidence="1">Cofactor biosynthesis; tetrahydrofolate biosynthesis; 2-amino-4-hydroxy-6-hydroxymethyl-7,8-dihydropteridine diphosphate from 7,8-dihydroneopterin triphosphate: step 4/4.</text>
</comment>
<dbReference type="CDD" id="cd00483">
    <property type="entry name" value="HPPK"/>
    <property type="match status" value="1"/>
</dbReference>
<comment type="function">
    <text evidence="10">Catalyzes the transfer of pyrophosphate from adenosine triphosphate (ATP) to 6-hydroxymethyl-7,8-dihydropterin, an enzymatic step in folate biosynthesis pathway.</text>
</comment>
<evidence type="ECO:0000256" key="12">
    <source>
        <dbReference type="ARBA" id="ARBA00033413"/>
    </source>
</evidence>
<dbReference type="PROSITE" id="PS00794">
    <property type="entry name" value="HPPK"/>
    <property type="match status" value="1"/>
</dbReference>
<evidence type="ECO:0000256" key="7">
    <source>
        <dbReference type="ARBA" id="ARBA00022777"/>
    </source>
</evidence>
<dbReference type="EC" id="2.7.6.3" evidence="3"/>
<reference evidence="15" key="1">
    <citation type="submission" date="2016-11" db="EMBL/GenBank/DDBJ databases">
        <authorList>
            <person name="Varghese N."/>
            <person name="Submissions S."/>
        </authorList>
    </citation>
    <scope>NUCLEOTIDE SEQUENCE [LARGE SCALE GENOMIC DNA]</scope>
    <source>
        <strain evidence="15">Sac-22</strain>
    </source>
</reference>
<feature type="domain" description="7,8-dihydro-6-hydroxymethylpterin-pyrophosphokinase" evidence="13">
    <location>
        <begin position="109"/>
        <end position="120"/>
    </location>
</feature>
<evidence type="ECO:0000256" key="3">
    <source>
        <dbReference type="ARBA" id="ARBA00013253"/>
    </source>
</evidence>
<dbReference type="Pfam" id="PF01288">
    <property type="entry name" value="HPPK"/>
    <property type="match status" value="1"/>
</dbReference>
<evidence type="ECO:0000313" key="14">
    <source>
        <dbReference type="EMBL" id="SHN25599.1"/>
    </source>
</evidence>
<evidence type="ECO:0000256" key="10">
    <source>
        <dbReference type="ARBA" id="ARBA00029409"/>
    </source>
</evidence>
<dbReference type="UniPathway" id="UPA00077">
    <property type="reaction ID" value="UER00155"/>
</dbReference>
<evidence type="ECO:0000259" key="13">
    <source>
        <dbReference type="PROSITE" id="PS00794"/>
    </source>
</evidence>
<dbReference type="EMBL" id="FRCX01000006">
    <property type="protein sequence ID" value="SHN25599.1"/>
    <property type="molecule type" value="Genomic_DNA"/>
</dbReference>
<evidence type="ECO:0000256" key="4">
    <source>
        <dbReference type="ARBA" id="ARBA00016218"/>
    </source>
</evidence>
<keyword evidence="8" id="KW-0067">ATP-binding</keyword>
<evidence type="ECO:0000313" key="15">
    <source>
        <dbReference type="Proteomes" id="UP000184339"/>
    </source>
</evidence>
<dbReference type="InterPro" id="IPR000550">
    <property type="entry name" value="Hppk"/>
</dbReference>
<name>A0A1M7Q622_9BURK</name>
<dbReference type="GO" id="GO:0046656">
    <property type="term" value="P:folic acid biosynthetic process"/>
    <property type="evidence" value="ECO:0007669"/>
    <property type="project" value="UniProtKB-KW"/>
</dbReference>
<evidence type="ECO:0000256" key="6">
    <source>
        <dbReference type="ARBA" id="ARBA00022741"/>
    </source>
</evidence>
<evidence type="ECO:0000256" key="9">
    <source>
        <dbReference type="ARBA" id="ARBA00022909"/>
    </source>
</evidence>
<evidence type="ECO:0000256" key="5">
    <source>
        <dbReference type="ARBA" id="ARBA00022679"/>
    </source>
</evidence>
<keyword evidence="5" id="KW-0808">Transferase</keyword>
<keyword evidence="6" id="KW-0547">Nucleotide-binding</keyword>
<accession>A0A1M7Q622</accession>
<sequence length="180" mass="18970">MNSVISAGLGPATLKDDQAPFGFTIAYIGIGANLGDARANVLDALARLQRQPGCTLMASSSLYRTAPIDSSGDDYINAVARIATTLDAEALLQALQGIEQAHGRERPYRNAPRTLDLDLLLYGDAEIHSPTLTVPHPRMTERAFVLVPLLELAPAIHIPGKGAAAQYAAGVADQGIESLV</sequence>
<proteinExistence type="inferred from homology"/>
<evidence type="ECO:0000256" key="2">
    <source>
        <dbReference type="ARBA" id="ARBA00005810"/>
    </source>
</evidence>
<evidence type="ECO:0000256" key="11">
    <source>
        <dbReference type="ARBA" id="ARBA00029766"/>
    </source>
</evidence>
<dbReference type="GO" id="GO:0003848">
    <property type="term" value="F:2-amino-4-hydroxy-6-hydroxymethyldihydropteridine diphosphokinase activity"/>
    <property type="evidence" value="ECO:0007669"/>
    <property type="project" value="UniProtKB-EC"/>
</dbReference>
<dbReference type="GO" id="GO:0016301">
    <property type="term" value="F:kinase activity"/>
    <property type="evidence" value="ECO:0007669"/>
    <property type="project" value="UniProtKB-KW"/>
</dbReference>
<keyword evidence="15" id="KW-1185">Reference proteome</keyword>
<dbReference type="STRING" id="551987.SAMN05192549_106221"/>
<gene>
    <name evidence="14" type="ORF">SAMN05192549_106221</name>
</gene>
<protein>
    <recommendedName>
        <fullName evidence="4">2-amino-4-hydroxy-6-hydroxymethyldihydropteridine pyrophosphokinase</fullName>
        <ecNumber evidence="3">2.7.6.3</ecNumber>
    </recommendedName>
    <alternativeName>
        <fullName evidence="11">6-hydroxymethyl-7,8-dihydropterin pyrophosphokinase</fullName>
    </alternativeName>
    <alternativeName>
        <fullName evidence="12">7,8-dihydro-6-hydroxymethylpterin-pyrophosphokinase</fullName>
    </alternativeName>
</protein>
<keyword evidence="9" id="KW-0289">Folate biosynthesis</keyword>
<keyword evidence="7 14" id="KW-0418">Kinase</keyword>
<dbReference type="NCBIfam" id="TIGR01498">
    <property type="entry name" value="folK"/>
    <property type="match status" value="1"/>
</dbReference>
<dbReference type="RefSeq" id="WP_084560170.1">
    <property type="nucleotide sequence ID" value="NZ_FRCX01000006.1"/>
</dbReference>
<dbReference type="GO" id="GO:0005524">
    <property type="term" value="F:ATP binding"/>
    <property type="evidence" value="ECO:0007669"/>
    <property type="project" value="UniProtKB-KW"/>
</dbReference>
<evidence type="ECO:0000256" key="8">
    <source>
        <dbReference type="ARBA" id="ARBA00022840"/>
    </source>
</evidence>
<dbReference type="SUPFAM" id="SSF55083">
    <property type="entry name" value="6-hydroxymethyl-7,8-dihydropterin pyrophosphokinase, HPPK"/>
    <property type="match status" value="1"/>
</dbReference>
<dbReference type="Proteomes" id="UP000184339">
    <property type="component" value="Unassembled WGS sequence"/>
</dbReference>